<dbReference type="NCBIfam" id="TIGR02999">
    <property type="entry name" value="Sig-70_X6"/>
    <property type="match status" value="1"/>
</dbReference>
<dbReference type="OrthoDB" id="5772977at2"/>
<keyword evidence="1" id="KW-0805">Transcription regulation</keyword>
<organism evidence="5 6">
    <name type="scientific">Wenzhouxiangella marina</name>
    <dbReference type="NCBI Taxonomy" id="1579979"/>
    <lineage>
        <taxon>Bacteria</taxon>
        <taxon>Pseudomonadati</taxon>
        <taxon>Pseudomonadota</taxon>
        <taxon>Gammaproteobacteria</taxon>
        <taxon>Chromatiales</taxon>
        <taxon>Wenzhouxiangellaceae</taxon>
        <taxon>Wenzhouxiangella</taxon>
    </lineage>
</organism>
<dbReference type="GO" id="GO:0006352">
    <property type="term" value="P:DNA-templated transcription initiation"/>
    <property type="evidence" value="ECO:0007669"/>
    <property type="project" value="InterPro"/>
</dbReference>
<feature type="domain" description="RNA polymerase sigma-70 ECF-like HTH" evidence="4">
    <location>
        <begin position="15"/>
        <end position="176"/>
    </location>
</feature>
<evidence type="ECO:0000256" key="2">
    <source>
        <dbReference type="ARBA" id="ARBA00023082"/>
    </source>
</evidence>
<keyword evidence="6" id="KW-1185">Reference proteome</keyword>
<keyword evidence="2" id="KW-0731">Sigma factor</keyword>
<dbReference type="InterPro" id="IPR013324">
    <property type="entry name" value="RNA_pol_sigma_r3/r4-like"/>
</dbReference>
<gene>
    <name evidence="5" type="ORF">WM2015_2325</name>
</gene>
<evidence type="ECO:0000313" key="5">
    <source>
        <dbReference type="EMBL" id="AKS42688.1"/>
    </source>
</evidence>
<dbReference type="Pfam" id="PF07638">
    <property type="entry name" value="Sigma70_ECF"/>
    <property type="match status" value="1"/>
</dbReference>
<dbReference type="EMBL" id="CP012154">
    <property type="protein sequence ID" value="AKS42688.1"/>
    <property type="molecule type" value="Genomic_DNA"/>
</dbReference>
<dbReference type="GO" id="GO:0016987">
    <property type="term" value="F:sigma factor activity"/>
    <property type="evidence" value="ECO:0007669"/>
    <property type="project" value="UniProtKB-KW"/>
</dbReference>
<dbReference type="NCBIfam" id="TIGR02937">
    <property type="entry name" value="sigma70-ECF"/>
    <property type="match status" value="1"/>
</dbReference>
<reference evidence="5 6" key="1">
    <citation type="submission" date="2015-07" db="EMBL/GenBank/DDBJ databases">
        <authorList>
            <person name="Noorani M."/>
        </authorList>
    </citation>
    <scope>NUCLEOTIDE SEQUENCE [LARGE SCALE GENOMIC DNA]</scope>
    <source>
        <strain evidence="5 6">KCTC 42284</strain>
    </source>
</reference>
<dbReference type="Gene3D" id="1.10.10.10">
    <property type="entry name" value="Winged helix-like DNA-binding domain superfamily/Winged helix DNA-binding domain"/>
    <property type="match status" value="1"/>
</dbReference>
<evidence type="ECO:0000256" key="1">
    <source>
        <dbReference type="ARBA" id="ARBA00023015"/>
    </source>
</evidence>
<dbReference type="AlphaFoldDB" id="A0A0K0XYC8"/>
<dbReference type="RefSeq" id="WP_049726230.1">
    <property type="nucleotide sequence ID" value="NZ_CP012154.1"/>
</dbReference>
<dbReference type="PANTHER" id="PTHR43133">
    <property type="entry name" value="RNA POLYMERASE ECF-TYPE SIGMA FACTO"/>
    <property type="match status" value="1"/>
</dbReference>
<sequence>MSQQQTDLTAGFDPADTDRIQQLYREMRQIARRERRRLPSATLNTTALVHEVWLRISPEDHQFRDHRHFLGLAAVAMRRLVVDHARYRLAQKRGGDQQQVELGDADGARSVPIDRILDIDEALGDLERIDERLRQLVELRFFAGLPNDEAADVLGISPRTAARDWARARALLKTALDAG</sequence>
<accession>A0A0K0XYC8</accession>
<evidence type="ECO:0000313" key="6">
    <source>
        <dbReference type="Proteomes" id="UP000066624"/>
    </source>
</evidence>
<dbReference type="KEGG" id="wma:WM2015_2325"/>
<keyword evidence="3" id="KW-0804">Transcription</keyword>
<evidence type="ECO:0000256" key="3">
    <source>
        <dbReference type="ARBA" id="ARBA00023163"/>
    </source>
</evidence>
<proteinExistence type="predicted"/>
<protein>
    <submittedName>
        <fullName evidence="5">RNA polymerase, sigma subunit, ECF family</fullName>
    </submittedName>
</protein>
<dbReference type="PANTHER" id="PTHR43133:SF39">
    <property type="entry name" value="SIMILAR TO RNA POLYMERASE SIGMA-E FACTOR"/>
    <property type="match status" value="1"/>
</dbReference>
<name>A0A0K0XYC8_9GAMM</name>
<dbReference type="InterPro" id="IPR014284">
    <property type="entry name" value="RNA_pol_sigma-70_dom"/>
</dbReference>
<dbReference type="InterPro" id="IPR039425">
    <property type="entry name" value="RNA_pol_sigma-70-like"/>
</dbReference>
<dbReference type="InterPro" id="IPR053812">
    <property type="entry name" value="HTH_Sigma70_ECF-like"/>
</dbReference>
<evidence type="ECO:0000259" key="4">
    <source>
        <dbReference type="Pfam" id="PF07638"/>
    </source>
</evidence>
<dbReference type="InterPro" id="IPR036388">
    <property type="entry name" value="WH-like_DNA-bd_sf"/>
</dbReference>
<dbReference type="SUPFAM" id="SSF88659">
    <property type="entry name" value="Sigma3 and sigma4 domains of RNA polymerase sigma factors"/>
    <property type="match status" value="1"/>
</dbReference>
<dbReference type="STRING" id="1579979.WM2015_2325"/>
<dbReference type="Proteomes" id="UP000066624">
    <property type="component" value="Chromosome"/>
</dbReference>
<dbReference type="InterPro" id="IPR011517">
    <property type="entry name" value="RNA_pol_sigma70_ECF-like"/>
</dbReference>